<accession>D3RZG9</accession>
<dbReference type="AlphaFoldDB" id="D3RZG9"/>
<evidence type="ECO:0000313" key="2">
    <source>
        <dbReference type="Proteomes" id="UP000002613"/>
    </source>
</evidence>
<dbReference type="HOGENOM" id="CLU_1335013_0_0_2"/>
<dbReference type="Proteomes" id="UP000002613">
    <property type="component" value="Chromosome"/>
</dbReference>
<reference evidence="2" key="1">
    <citation type="submission" date="2010-02" db="EMBL/GenBank/DDBJ databases">
        <title>Complete sequence of Ferroglobus placidus DSM 10642.</title>
        <authorList>
            <consortium name="US DOE Joint Genome Institute"/>
            <person name="Lucas S."/>
            <person name="Copeland A."/>
            <person name="Lapidus A."/>
            <person name="Cheng J.-F."/>
            <person name="Bruce D."/>
            <person name="Goodwin L."/>
            <person name="Pitluck S."/>
            <person name="Saunders E."/>
            <person name="Brettin T."/>
            <person name="Detter J.C."/>
            <person name="Han C."/>
            <person name="Tapia R."/>
            <person name="Larimer F."/>
            <person name="Land M."/>
            <person name="Hauser L."/>
            <person name="Kyrpides N."/>
            <person name="Ivanova N."/>
            <person name="Holmes D."/>
            <person name="Lovley D."/>
            <person name="Kyrpides N."/>
            <person name="Anderson I.J."/>
            <person name="Woyke T."/>
        </authorList>
    </citation>
    <scope>NUCLEOTIDE SEQUENCE [LARGE SCALE GENOMIC DNA]</scope>
    <source>
        <strain evidence="2">DSM 10642 / AEDII12DO</strain>
    </source>
</reference>
<organism evidence="1 2">
    <name type="scientific">Ferroglobus placidus (strain DSM 10642 / AEDII12DO)</name>
    <dbReference type="NCBI Taxonomy" id="589924"/>
    <lineage>
        <taxon>Archaea</taxon>
        <taxon>Methanobacteriati</taxon>
        <taxon>Methanobacteriota</taxon>
        <taxon>Archaeoglobi</taxon>
        <taxon>Archaeoglobales</taxon>
        <taxon>Archaeoglobaceae</taxon>
        <taxon>Ferroglobus</taxon>
    </lineage>
</organism>
<dbReference type="KEGG" id="fpl:Ferp_1738"/>
<dbReference type="PaxDb" id="589924-Ferp_1738"/>
<proteinExistence type="predicted"/>
<dbReference type="RefSeq" id="WP_012966221.1">
    <property type="nucleotide sequence ID" value="NC_013849.1"/>
</dbReference>
<name>D3RZG9_FERPA</name>
<gene>
    <name evidence="1" type="ordered locus">Ferp_1738</name>
</gene>
<dbReference type="EMBL" id="CP001899">
    <property type="protein sequence ID" value="ADC65882.1"/>
    <property type="molecule type" value="Genomic_DNA"/>
</dbReference>
<evidence type="ECO:0000313" key="1">
    <source>
        <dbReference type="EMBL" id="ADC65882.1"/>
    </source>
</evidence>
<keyword evidence="2" id="KW-1185">Reference proteome</keyword>
<reference evidence="1 2" key="2">
    <citation type="journal article" date="2011" name="Stand. Genomic Sci.">
        <title>Complete genome sequence of Ferroglobus placidus AEDII12DO.</title>
        <authorList>
            <person name="Anderson I."/>
            <person name="Risso C."/>
            <person name="Holmes D."/>
            <person name="Lucas S."/>
            <person name="Copeland A."/>
            <person name="Lapidus A."/>
            <person name="Cheng J.F."/>
            <person name="Bruce D."/>
            <person name="Goodwin L."/>
            <person name="Pitluck S."/>
            <person name="Saunders E."/>
            <person name="Brettin T."/>
            <person name="Detter J.C."/>
            <person name="Han C."/>
            <person name="Tapia R."/>
            <person name="Larimer F."/>
            <person name="Land M."/>
            <person name="Hauser L."/>
            <person name="Woyke T."/>
            <person name="Lovley D."/>
            <person name="Kyrpides N."/>
            <person name="Ivanova N."/>
        </authorList>
    </citation>
    <scope>NUCLEOTIDE SEQUENCE [LARGE SCALE GENOMIC DNA]</scope>
    <source>
        <strain evidence="2">DSM 10642 / AEDII12DO</strain>
    </source>
</reference>
<dbReference type="STRING" id="589924.Ferp_1738"/>
<protein>
    <submittedName>
        <fullName evidence="1">Uncharacterized protein</fullName>
    </submittedName>
</protein>
<dbReference type="GeneID" id="8779265"/>
<sequence>MLSKKAIDELMHEIALRVQKWIEWDAERGFYQANVLERDLYEHVIYPRVQSAKSQLLNALREDPTNKKLIELADRIGRWEDLIEKLFVEYYKICAEKELDEAEEYSILDGNYESDEFLQSNFVSYLLKTGNVKKLMSPAIEYKGKVLFMPLAYVERKFGFRIYEIEEIIEDVLAEEELHKVLTKLFGEEVSKKFDNIAAKLREKE</sequence>